<evidence type="ECO:0000313" key="4">
    <source>
        <dbReference type="Proteomes" id="UP000011603"/>
    </source>
</evidence>
<accession>M0J7I6</accession>
<name>M0J7I6_HALMT</name>
<gene>
    <name evidence="3" type="ORF">C439_01547</name>
</gene>
<dbReference type="PATRIC" id="fig|523841.21.peg.312"/>
<evidence type="ECO:0000256" key="1">
    <source>
        <dbReference type="RuleBase" id="RU000481"/>
    </source>
</evidence>
<dbReference type="GO" id="GO:0008483">
    <property type="term" value="F:transaminase activity"/>
    <property type="evidence" value="ECO:0007669"/>
    <property type="project" value="UniProtKB-KW"/>
</dbReference>
<dbReference type="InterPro" id="IPR004839">
    <property type="entry name" value="Aminotransferase_I/II_large"/>
</dbReference>
<protein>
    <recommendedName>
        <fullName evidence="1">Aminotransferase</fullName>
        <ecNumber evidence="1">2.6.1.-</ecNumber>
    </recommendedName>
</protein>
<dbReference type="InterPro" id="IPR015422">
    <property type="entry name" value="PyrdxlP-dep_Trfase_small"/>
</dbReference>
<dbReference type="AlphaFoldDB" id="M0J7I6"/>
<dbReference type="InterPro" id="IPR004838">
    <property type="entry name" value="NHTrfase_class1_PyrdxlP-BS"/>
</dbReference>
<dbReference type="Gene3D" id="3.90.1150.10">
    <property type="entry name" value="Aspartate Aminotransferase, domain 1"/>
    <property type="match status" value="1"/>
</dbReference>
<dbReference type="PROSITE" id="PS00105">
    <property type="entry name" value="AA_TRANSFER_CLASS_1"/>
    <property type="match status" value="1"/>
</dbReference>
<keyword evidence="4" id="KW-1185">Reference proteome</keyword>
<dbReference type="PANTHER" id="PTHR43510">
    <property type="entry name" value="AMINOTRANSFERASE FUNCTION, HYPOTHETICAL (EUROFUNG)"/>
    <property type="match status" value="1"/>
</dbReference>
<dbReference type="Proteomes" id="UP000011603">
    <property type="component" value="Unassembled WGS sequence"/>
</dbReference>
<dbReference type="Gene3D" id="3.40.640.10">
    <property type="entry name" value="Type I PLP-dependent aspartate aminotransferase-like (Major domain)"/>
    <property type="match status" value="1"/>
</dbReference>
<dbReference type="GO" id="GO:0030170">
    <property type="term" value="F:pyridoxal phosphate binding"/>
    <property type="evidence" value="ECO:0007669"/>
    <property type="project" value="InterPro"/>
</dbReference>
<feature type="domain" description="Aminotransferase class I/classII large" evidence="2">
    <location>
        <begin position="126"/>
        <end position="383"/>
    </location>
</feature>
<keyword evidence="1" id="KW-0808">Transferase</keyword>
<dbReference type="PANTHER" id="PTHR43510:SF1">
    <property type="entry name" value="AMINOTRANSFERASE FUNCTION, HYPOTHETICAL (EUROFUNG)"/>
    <property type="match status" value="1"/>
</dbReference>
<evidence type="ECO:0000259" key="2">
    <source>
        <dbReference type="Pfam" id="PF00155"/>
    </source>
</evidence>
<evidence type="ECO:0000313" key="3">
    <source>
        <dbReference type="EMBL" id="EMA04318.1"/>
    </source>
</evidence>
<reference evidence="3 4" key="1">
    <citation type="journal article" date="2014" name="PLoS Genet.">
        <title>Phylogenetically driven sequencing of extremely halophilic archaea reveals strategies for static and dynamic osmo-response.</title>
        <authorList>
            <person name="Becker E.A."/>
            <person name="Seitzer P.M."/>
            <person name="Tritt A."/>
            <person name="Larsen D."/>
            <person name="Krusor M."/>
            <person name="Yao A.I."/>
            <person name="Wu D."/>
            <person name="Madern D."/>
            <person name="Eisen J.A."/>
            <person name="Darling A.E."/>
            <person name="Facciotti M.T."/>
        </authorList>
    </citation>
    <scope>NUCLEOTIDE SEQUENCE [LARGE SCALE GENOMIC DNA]</scope>
    <source>
        <strain evidence="4">ATCC 33500 / DSM 1411 / JCM 8866 / NBRC 14739 / NCIMB 2177 / R-4</strain>
    </source>
</reference>
<dbReference type="EC" id="2.6.1.-" evidence="1"/>
<dbReference type="EMBL" id="AOLO01000002">
    <property type="protein sequence ID" value="EMA04318.1"/>
    <property type="molecule type" value="Genomic_DNA"/>
</dbReference>
<dbReference type="InterPro" id="IPR015421">
    <property type="entry name" value="PyrdxlP-dep_Trfase_major"/>
</dbReference>
<proteinExistence type="inferred from homology"/>
<keyword evidence="1" id="KW-0032">Aminotransferase</keyword>
<comment type="similarity">
    <text evidence="1">Belongs to the class-I pyridoxal-phosphate-dependent aminotransferase family.</text>
</comment>
<dbReference type="CDD" id="cd00609">
    <property type="entry name" value="AAT_like"/>
    <property type="match status" value="1"/>
</dbReference>
<dbReference type="Pfam" id="PF00155">
    <property type="entry name" value="Aminotran_1_2"/>
    <property type="match status" value="1"/>
</dbReference>
<comment type="caution">
    <text evidence="3">The sequence shown here is derived from an EMBL/GenBank/DDBJ whole genome shotgun (WGS) entry which is preliminary data.</text>
</comment>
<sequence length="393" mass="41492">MTYGTDCEAVLMTTTFPAIPYLEWISGRASEATHDLATSDLNVARHDDSVVPPVLADLADPEDETLVGQLASRYDVPESSVLVTAGASHANFLAASALLDLATEVPDDADDADDSDNSVDSARPQVLVEKPGYQPLLATPEALGARVDRFVRPPEFDYELEPSRIDGAATDSFAYAIVTNRHNPSGELTPRAELAEVADSAAEAGGYLLVDEVYAPYIDPATDGPFGGVTAAGMPKTVITGSLTKFYGLGGLRVGWLIGPEAVIERARSASMYLPSVATPSTKLAQRALHHGDQIEAAARDQLSTNHELLASFLAGQPSLSGRIHAGGSFAFFEHDDCDGDEVADAAWDQGVLVVPGRFFDLPDAFRISLGGDPGEMATALDVFGDVLDELTA</sequence>
<dbReference type="InterPro" id="IPR015424">
    <property type="entry name" value="PyrdxlP-dep_Trfase"/>
</dbReference>
<comment type="cofactor">
    <cofactor evidence="1">
        <name>pyridoxal 5'-phosphate</name>
        <dbReference type="ChEBI" id="CHEBI:597326"/>
    </cofactor>
</comment>
<dbReference type="SUPFAM" id="SSF53383">
    <property type="entry name" value="PLP-dependent transferases"/>
    <property type="match status" value="1"/>
</dbReference>
<dbReference type="PaxDb" id="523841-HFX_1790"/>
<organism evidence="3 4">
    <name type="scientific">Haloferax mediterranei (strain ATCC 33500 / DSM 1411 / JCM 8866 / NBRC 14739 / NCIMB 2177 / R-4)</name>
    <name type="common">Halobacterium mediterranei</name>
    <dbReference type="NCBI Taxonomy" id="523841"/>
    <lineage>
        <taxon>Archaea</taxon>
        <taxon>Methanobacteriati</taxon>
        <taxon>Methanobacteriota</taxon>
        <taxon>Stenosarchaea group</taxon>
        <taxon>Halobacteria</taxon>
        <taxon>Halobacteriales</taxon>
        <taxon>Haloferacaceae</taxon>
        <taxon>Haloferax</taxon>
    </lineage>
</organism>